<dbReference type="GO" id="GO:0016538">
    <property type="term" value="F:cyclin-dependent protein serine/threonine kinase regulator activity"/>
    <property type="evidence" value="ECO:0007669"/>
    <property type="project" value="InterPro"/>
</dbReference>
<organism evidence="4 5">
    <name type="scientific">Rhinolophus ferrumequinum</name>
    <name type="common">Greater horseshoe bat</name>
    <dbReference type="NCBI Taxonomy" id="59479"/>
    <lineage>
        <taxon>Eukaryota</taxon>
        <taxon>Metazoa</taxon>
        <taxon>Chordata</taxon>
        <taxon>Craniata</taxon>
        <taxon>Vertebrata</taxon>
        <taxon>Euteleostomi</taxon>
        <taxon>Mammalia</taxon>
        <taxon>Eutheria</taxon>
        <taxon>Laurasiatheria</taxon>
        <taxon>Chiroptera</taxon>
        <taxon>Yinpterochiroptera</taxon>
        <taxon>Rhinolophoidea</taxon>
        <taxon>Rhinolophidae</taxon>
        <taxon>Rhinolophinae</taxon>
        <taxon>Rhinolophus</taxon>
    </lineage>
</organism>
<dbReference type="Proteomes" id="UP000472240">
    <property type="component" value="Chromosome 20"/>
</dbReference>
<name>A0A671G366_RHIFE</name>
<protein>
    <recommendedName>
        <fullName evidence="3">Cyclin-dependent kinases regulatory subunit</fullName>
    </recommendedName>
</protein>
<keyword evidence="5" id="KW-1185">Reference proteome</keyword>
<sequence length="74" mass="8801">MWTFPLLRTPFSSRPAPPLRRPPAGRVYLDEELFKQVPKSRLMSEEQWRRLGWVHYVIHEPEPQSVCLGWEGDI</sequence>
<evidence type="ECO:0000256" key="3">
    <source>
        <dbReference type="RuleBase" id="RU311113"/>
    </source>
</evidence>
<dbReference type="InterPro" id="IPR036858">
    <property type="entry name" value="Cyclin-dep_kinase_reg-sub_sf"/>
</dbReference>
<keyword evidence="3" id="KW-0132">Cell division</keyword>
<dbReference type="AlphaFoldDB" id="A0A671G366"/>
<evidence type="ECO:0000313" key="5">
    <source>
        <dbReference type="Proteomes" id="UP000472240"/>
    </source>
</evidence>
<dbReference type="GO" id="GO:0051301">
    <property type="term" value="P:cell division"/>
    <property type="evidence" value="ECO:0007669"/>
    <property type="project" value="UniProtKB-UniRule"/>
</dbReference>
<comment type="function">
    <text evidence="1 3">Binds to the catalytic subunit of the cyclin dependent kinases and is essential for their biological function.</text>
</comment>
<reference evidence="4 5" key="1">
    <citation type="journal article" date="2015" name="Annu Rev Anim Biosci">
        <title>The Genome 10K Project: a way forward.</title>
        <authorList>
            <person name="Koepfli K.P."/>
            <person name="Paten B."/>
            <person name="O'Brien S.J."/>
            <person name="Koepfli K.P."/>
            <person name="Paten B."/>
            <person name="Antunes A."/>
            <person name="Belov K."/>
            <person name="Bustamante C."/>
            <person name="Castoe T.A."/>
            <person name="Clawson H."/>
            <person name="Crawford A.J."/>
            <person name="Diekhans M."/>
            <person name="Distel D."/>
            <person name="Durbin R."/>
            <person name="Earl D."/>
            <person name="Fujita M.K."/>
            <person name="Gamble T."/>
            <person name="Georges A."/>
            <person name="Gemmell N."/>
            <person name="Gilbert M.T."/>
            <person name="Graves J.M."/>
            <person name="Green R.E."/>
            <person name="Hickey G."/>
            <person name="Jarvis E.D."/>
            <person name="Johnson W."/>
            <person name="Komissarov A."/>
            <person name="Korf I."/>
            <person name="Kuhn R."/>
            <person name="Larkin D.M."/>
            <person name="Lewin H."/>
            <person name="Lopez J.V."/>
            <person name="Ma J."/>
            <person name="Marques-Bonet T."/>
            <person name="Miller W."/>
            <person name="Murphy R."/>
            <person name="Pevzner P."/>
            <person name="Shapiro B."/>
            <person name="Steiner C."/>
            <person name="Tamazian G."/>
            <person name="Venkatesh B."/>
            <person name="Wang J."/>
            <person name="Wayne R."/>
            <person name="Wiley E."/>
            <person name="Yang H."/>
            <person name="Zhang G."/>
            <person name="Haussler D."/>
            <person name="Ryder O."/>
            <person name="O'Brien S.J."/>
        </authorList>
    </citation>
    <scope>NUCLEOTIDE SEQUENCE</scope>
</reference>
<dbReference type="Ensembl" id="ENSRFET00010035011.1">
    <property type="protein sequence ID" value="ENSRFEP00010032310.1"/>
    <property type="gene ID" value="ENSRFEG00010021318.1"/>
</dbReference>
<proteinExistence type="inferred from homology"/>
<dbReference type="InterPro" id="IPR000789">
    <property type="entry name" value="Cyclin-dep_kinase_reg-sub"/>
</dbReference>
<dbReference type="SMART" id="SM01084">
    <property type="entry name" value="CKS"/>
    <property type="match status" value="1"/>
</dbReference>
<reference evidence="4 5" key="2">
    <citation type="journal article" date="2018" name="Annu Rev Anim Biosci">
        <title>Bat Biology, Genomes, and the Bat1K Project: To Generate Chromosome-Level Genomes for All Living Bat Species.</title>
        <authorList>
            <person name="Teeling E.C."/>
            <person name="Vernes S.C."/>
            <person name="Davalos L.M."/>
            <person name="Ray D.A."/>
            <person name="Gilbert M.T.P."/>
            <person name="Myers E."/>
        </authorList>
    </citation>
    <scope>NUCLEOTIDE SEQUENCE</scope>
</reference>
<evidence type="ECO:0000256" key="1">
    <source>
        <dbReference type="ARBA" id="ARBA00002449"/>
    </source>
</evidence>
<accession>A0A671G366</accession>
<comment type="subunit">
    <text evidence="2">Forms a homohexamer that can probably bind six kinase subunits.</text>
</comment>
<keyword evidence="3" id="KW-0131">Cell cycle</keyword>
<reference evidence="4" key="4">
    <citation type="submission" date="2025-08" db="UniProtKB">
        <authorList>
            <consortium name="Ensembl"/>
        </authorList>
    </citation>
    <scope>IDENTIFICATION</scope>
</reference>
<dbReference type="Pfam" id="PF01111">
    <property type="entry name" value="CKS"/>
    <property type="match status" value="1"/>
</dbReference>
<comment type="similarity">
    <text evidence="3">Belongs to the CKS family.</text>
</comment>
<evidence type="ECO:0000313" key="4">
    <source>
        <dbReference type="Ensembl" id="ENSRFEP00010032310.1"/>
    </source>
</evidence>
<evidence type="ECO:0000256" key="2">
    <source>
        <dbReference type="ARBA" id="ARBA00011253"/>
    </source>
</evidence>
<dbReference type="InParanoid" id="A0A671G366"/>
<dbReference type="Gene3D" id="3.30.170.10">
    <property type="entry name" value="Cyclin-dependent kinase, regulatory subunit"/>
    <property type="match status" value="1"/>
</dbReference>
<reference evidence="4" key="5">
    <citation type="submission" date="2025-09" db="UniProtKB">
        <authorList>
            <consortium name="Ensembl"/>
        </authorList>
    </citation>
    <scope>IDENTIFICATION</scope>
</reference>
<dbReference type="SUPFAM" id="SSF55637">
    <property type="entry name" value="Cell cycle regulatory proteins"/>
    <property type="match status" value="1"/>
</dbReference>
<reference evidence="5" key="3">
    <citation type="submission" date="2018-12" db="EMBL/GenBank/DDBJ databases">
        <title>G10K-VGP greater horseshoe bat female genome, primary haplotype.</title>
        <authorList>
            <person name="Teeling E."/>
            <person name="Myers G."/>
            <person name="Vernes S."/>
            <person name="Pippel M."/>
            <person name="Winkler S."/>
            <person name="Fedrigo O."/>
            <person name="Rhie A."/>
            <person name="Koren S."/>
            <person name="Phillippy A."/>
            <person name="Lewin H."/>
            <person name="Damas J."/>
            <person name="Howe K."/>
            <person name="Mountcastle J."/>
            <person name="Jarvis E.D."/>
        </authorList>
    </citation>
    <scope>NUCLEOTIDE SEQUENCE [LARGE SCALE GENOMIC DNA]</scope>
</reference>